<evidence type="ECO:0000313" key="3">
    <source>
        <dbReference type="Proteomes" id="UP000239156"/>
    </source>
</evidence>
<sequence length="97" mass="11018">MLKHKQNADTIHTQDGSMPALRYDIQVRANTLSHHVVTRNRSSVPDISISREDIAETCYAEARRFNRAPRNGGYQGNKSNPRYNKQRNNAGHRSSSP</sequence>
<organism evidence="2 3">
    <name type="scientific">Puccinia striiformis</name>
    <dbReference type="NCBI Taxonomy" id="27350"/>
    <lineage>
        <taxon>Eukaryota</taxon>
        <taxon>Fungi</taxon>
        <taxon>Dikarya</taxon>
        <taxon>Basidiomycota</taxon>
        <taxon>Pucciniomycotina</taxon>
        <taxon>Pucciniomycetes</taxon>
        <taxon>Pucciniales</taxon>
        <taxon>Pucciniaceae</taxon>
        <taxon>Puccinia</taxon>
    </lineage>
</organism>
<evidence type="ECO:0000256" key="1">
    <source>
        <dbReference type="SAM" id="MobiDB-lite"/>
    </source>
</evidence>
<dbReference type="VEuPathDB" id="FungiDB:PSTT_06075"/>
<evidence type="ECO:0000313" key="2">
    <source>
        <dbReference type="EMBL" id="POW10456.1"/>
    </source>
</evidence>
<feature type="compositionally biased region" description="Polar residues" evidence="1">
    <location>
        <begin position="76"/>
        <end position="97"/>
    </location>
</feature>
<accession>A0A2S4VLP1</accession>
<protein>
    <submittedName>
        <fullName evidence="2">Uncharacterized protein</fullName>
    </submittedName>
</protein>
<dbReference type="Proteomes" id="UP000239156">
    <property type="component" value="Unassembled WGS sequence"/>
</dbReference>
<name>A0A2S4VLP1_9BASI</name>
<dbReference type="AlphaFoldDB" id="A0A2S4VLP1"/>
<dbReference type="EMBL" id="PKSL01000046">
    <property type="protein sequence ID" value="POW10456.1"/>
    <property type="molecule type" value="Genomic_DNA"/>
</dbReference>
<comment type="caution">
    <text evidence="2">The sequence shown here is derived from an EMBL/GenBank/DDBJ whole genome shotgun (WGS) entry which is preliminary data.</text>
</comment>
<proteinExistence type="predicted"/>
<feature type="region of interest" description="Disordered" evidence="1">
    <location>
        <begin position="64"/>
        <end position="97"/>
    </location>
</feature>
<reference evidence="2" key="1">
    <citation type="submission" date="2017-12" db="EMBL/GenBank/DDBJ databases">
        <title>Gene loss provides genomic basis for host adaptation in cereal stripe rust fungi.</title>
        <authorList>
            <person name="Xia C."/>
        </authorList>
    </citation>
    <scope>NUCLEOTIDE SEQUENCE [LARGE SCALE GENOMIC DNA]</scope>
    <source>
        <strain evidence="2">93-210</strain>
    </source>
</reference>
<gene>
    <name evidence="2" type="ORF">PSTT_06075</name>
</gene>
<keyword evidence="3" id="KW-1185">Reference proteome</keyword>